<dbReference type="EMBL" id="KN830159">
    <property type="protein sequence ID" value="KIK73047.1"/>
    <property type="molecule type" value="Genomic_DNA"/>
</dbReference>
<evidence type="ECO:0000313" key="2">
    <source>
        <dbReference type="Proteomes" id="UP000054538"/>
    </source>
</evidence>
<reference evidence="2" key="2">
    <citation type="submission" date="2015-01" db="EMBL/GenBank/DDBJ databases">
        <title>Evolutionary Origins and Diversification of the Mycorrhizal Mutualists.</title>
        <authorList>
            <consortium name="DOE Joint Genome Institute"/>
            <consortium name="Mycorrhizal Genomics Consortium"/>
            <person name="Kohler A."/>
            <person name="Kuo A."/>
            <person name="Nagy L.G."/>
            <person name="Floudas D."/>
            <person name="Copeland A."/>
            <person name="Barry K.W."/>
            <person name="Cichocki N."/>
            <person name="Veneault-Fourrey C."/>
            <person name="LaButti K."/>
            <person name="Lindquist E.A."/>
            <person name="Lipzen A."/>
            <person name="Lundell T."/>
            <person name="Morin E."/>
            <person name="Murat C."/>
            <person name="Riley R."/>
            <person name="Ohm R."/>
            <person name="Sun H."/>
            <person name="Tunlid A."/>
            <person name="Henrissat B."/>
            <person name="Grigoriev I.V."/>
            <person name="Hibbett D.S."/>
            <person name="Martin F."/>
        </authorList>
    </citation>
    <scope>NUCLEOTIDE SEQUENCE [LARGE SCALE GENOMIC DNA]</scope>
    <source>
        <strain evidence="2">Ve08.2h10</strain>
    </source>
</reference>
<proteinExistence type="predicted"/>
<protein>
    <submittedName>
        <fullName evidence="1">Uncharacterized protein</fullName>
    </submittedName>
</protein>
<feature type="non-terminal residue" evidence="1">
    <location>
        <position position="1"/>
    </location>
</feature>
<dbReference type="InParanoid" id="A0A0D0BN99"/>
<dbReference type="AlphaFoldDB" id="A0A0D0BN99"/>
<name>A0A0D0BN99_9AGAM</name>
<gene>
    <name evidence="1" type="ORF">PAXRUDRAFT_179371</name>
</gene>
<reference evidence="1 2" key="1">
    <citation type="submission" date="2014-04" db="EMBL/GenBank/DDBJ databases">
        <authorList>
            <consortium name="DOE Joint Genome Institute"/>
            <person name="Kuo A."/>
            <person name="Kohler A."/>
            <person name="Jargeat P."/>
            <person name="Nagy L.G."/>
            <person name="Floudas D."/>
            <person name="Copeland A."/>
            <person name="Barry K.W."/>
            <person name="Cichocki N."/>
            <person name="Veneault-Fourrey C."/>
            <person name="LaButti K."/>
            <person name="Lindquist E.A."/>
            <person name="Lipzen A."/>
            <person name="Lundell T."/>
            <person name="Morin E."/>
            <person name="Murat C."/>
            <person name="Sun H."/>
            <person name="Tunlid A."/>
            <person name="Henrissat B."/>
            <person name="Grigoriev I.V."/>
            <person name="Hibbett D.S."/>
            <person name="Martin F."/>
            <person name="Nordberg H.P."/>
            <person name="Cantor M.N."/>
            <person name="Hua S.X."/>
        </authorList>
    </citation>
    <scope>NUCLEOTIDE SEQUENCE [LARGE SCALE GENOMIC DNA]</scope>
    <source>
        <strain evidence="1 2">Ve08.2h10</strain>
    </source>
</reference>
<organism evidence="1 2">
    <name type="scientific">Paxillus rubicundulus Ve08.2h10</name>
    <dbReference type="NCBI Taxonomy" id="930991"/>
    <lineage>
        <taxon>Eukaryota</taxon>
        <taxon>Fungi</taxon>
        <taxon>Dikarya</taxon>
        <taxon>Basidiomycota</taxon>
        <taxon>Agaricomycotina</taxon>
        <taxon>Agaricomycetes</taxon>
        <taxon>Agaricomycetidae</taxon>
        <taxon>Boletales</taxon>
        <taxon>Paxilineae</taxon>
        <taxon>Paxillaceae</taxon>
        <taxon>Paxillus</taxon>
    </lineage>
</organism>
<keyword evidence="2" id="KW-1185">Reference proteome</keyword>
<dbReference type="Proteomes" id="UP000054538">
    <property type="component" value="Unassembled WGS sequence"/>
</dbReference>
<dbReference type="OrthoDB" id="2624095at2759"/>
<sequence length="149" mass="17362">CCKAMITLGGTPVLLQQYEELKQEHLQSKTIKIDPSVTGTHGENLPWFWTMNTDLKAGNWMLECEFTHVKFHWAKANINRCTEEVELLKMEMQWTANFFQHHSDKWQQFSAEAEAKEDVGRACFAKKQAKTWGTLHEQVITSIHRFHLA</sequence>
<accession>A0A0D0BN99</accession>
<evidence type="ECO:0000313" key="1">
    <source>
        <dbReference type="EMBL" id="KIK73047.1"/>
    </source>
</evidence>
<dbReference type="HOGENOM" id="CLU_003703_6_0_1"/>